<dbReference type="EMBL" id="WBJY01000001">
    <property type="protein sequence ID" value="KAB1649491.1"/>
    <property type="molecule type" value="Genomic_DNA"/>
</dbReference>
<reference evidence="6 7" key="1">
    <citation type="submission" date="2019-09" db="EMBL/GenBank/DDBJ databases">
        <title>Phylogeny of genus Pseudoclavibacter and closely related genus.</title>
        <authorList>
            <person name="Li Y."/>
        </authorList>
    </citation>
    <scope>NUCLEOTIDE SEQUENCE [LARGE SCALE GENOMIC DNA]</scope>
    <source>
        <strain evidence="6 7">EGI 60007</strain>
    </source>
</reference>
<dbReference type="Gene3D" id="1.10.357.10">
    <property type="entry name" value="Tetracycline Repressor, domain 2"/>
    <property type="match status" value="1"/>
</dbReference>
<evidence type="ECO:0000313" key="6">
    <source>
        <dbReference type="EMBL" id="KAB1649491.1"/>
    </source>
</evidence>
<feature type="DNA-binding region" description="H-T-H motif" evidence="4">
    <location>
        <begin position="33"/>
        <end position="52"/>
    </location>
</feature>
<sequence>MPRASAADAAKTATRIADDATRLFQARGFSRVTLDDVAAAADVTRGAVYHHYGSKKGVFLAVAARLQAQVANAVTNAAEQPGLDANAALRAGSHAFLEAISTGPAARVLLIEAPAVLDWQEWRRLDAENSAAHLREGLRATGVAESLLDAMTAHLSGAMNEAALWAAQAPDPAAALALAHEALDVLLDAVADDTTGENGR</sequence>
<dbReference type="PANTHER" id="PTHR30055:SF234">
    <property type="entry name" value="HTH-TYPE TRANSCRIPTIONAL REGULATOR BETI"/>
    <property type="match status" value="1"/>
</dbReference>
<dbReference type="AlphaFoldDB" id="A0A6H9WP43"/>
<feature type="domain" description="HTH tetR-type" evidence="5">
    <location>
        <begin position="10"/>
        <end position="70"/>
    </location>
</feature>
<dbReference type="Pfam" id="PF00440">
    <property type="entry name" value="TetR_N"/>
    <property type="match status" value="1"/>
</dbReference>
<evidence type="ECO:0000256" key="3">
    <source>
        <dbReference type="ARBA" id="ARBA00023163"/>
    </source>
</evidence>
<accession>A0A6H9WP43</accession>
<dbReference type="OrthoDB" id="4726108at2"/>
<proteinExistence type="predicted"/>
<dbReference type="RefSeq" id="WP_158028081.1">
    <property type="nucleotide sequence ID" value="NZ_BMHG01000001.1"/>
</dbReference>
<comment type="caution">
    <text evidence="6">The sequence shown here is derived from an EMBL/GenBank/DDBJ whole genome shotgun (WGS) entry which is preliminary data.</text>
</comment>
<keyword evidence="1" id="KW-0805">Transcription regulation</keyword>
<dbReference type="InterPro" id="IPR049484">
    <property type="entry name" value="Rv0078-like_C"/>
</dbReference>
<evidence type="ECO:0000259" key="5">
    <source>
        <dbReference type="PROSITE" id="PS50977"/>
    </source>
</evidence>
<dbReference type="InterPro" id="IPR001647">
    <property type="entry name" value="HTH_TetR"/>
</dbReference>
<dbReference type="PANTHER" id="PTHR30055">
    <property type="entry name" value="HTH-TYPE TRANSCRIPTIONAL REGULATOR RUTR"/>
    <property type="match status" value="1"/>
</dbReference>
<evidence type="ECO:0000256" key="1">
    <source>
        <dbReference type="ARBA" id="ARBA00023015"/>
    </source>
</evidence>
<keyword evidence="7" id="KW-1185">Reference proteome</keyword>
<organism evidence="6 7">
    <name type="scientific">Pseudoclavibacter endophyticus</name>
    <dbReference type="NCBI Taxonomy" id="1778590"/>
    <lineage>
        <taxon>Bacteria</taxon>
        <taxon>Bacillati</taxon>
        <taxon>Actinomycetota</taxon>
        <taxon>Actinomycetes</taxon>
        <taxon>Micrococcales</taxon>
        <taxon>Microbacteriaceae</taxon>
        <taxon>Pseudoclavibacter</taxon>
    </lineage>
</organism>
<name>A0A6H9WP43_9MICO</name>
<keyword evidence="3" id="KW-0804">Transcription</keyword>
<dbReference type="InterPro" id="IPR050109">
    <property type="entry name" value="HTH-type_TetR-like_transc_reg"/>
</dbReference>
<dbReference type="GO" id="GO:0003700">
    <property type="term" value="F:DNA-binding transcription factor activity"/>
    <property type="evidence" value="ECO:0007669"/>
    <property type="project" value="TreeGrafter"/>
</dbReference>
<dbReference type="PROSITE" id="PS50977">
    <property type="entry name" value="HTH_TETR_2"/>
    <property type="match status" value="1"/>
</dbReference>
<evidence type="ECO:0000256" key="4">
    <source>
        <dbReference type="PROSITE-ProRule" id="PRU00335"/>
    </source>
</evidence>
<dbReference type="Pfam" id="PF21351">
    <property type="entry name" value="TetR_C_41"/>
    <property type="match status" value="1"/>
</dbReference>
<dbReference type="SUPFAM" id="SSF46689">
    <property type="entry name" value="Homeodomain-like"/>
    <property type="match status" value="1"/>
</dbReference>
<gene>
    <name evidence="6" type="ORF">F8O04_04305</name>
</gene>
<dbReference type="Proteomes" id="UP000431744">
    <property type="component" value="Unassembled WGS sequence"/>
</dbReference>
<dbReference type="InterPro" id="IPR009057">
    <property type="entry name" value="Homeodomain-like_sf"/>
</dbReference>
<keyword evidence="2 4" id="KW-0238">DNA-binding</keyword>
<evidence type="ECO:0000313" key="7">
    <source>
        <dbReference type="Proteomes" id="UP000431744"/>
    </source>
</evidence>
<dbReference type="PRINTS" id="PR00455">
    <property type="entry name" value="HTHTETR"/>
</dbReference>
<evidence type="ECO:0000256" key="2">
    <source>
        <dbReference type="ARBA" id="ARBA00023125"/>
    </source>
</evidence>
<protein>
    <submittedName>
        <fullName evidence="6">TetR/AcrR family transcriptional regulator</fullName>
    </submittedName>
</protein>
<dbReference type="GO" id="GO:0000976">
    <property type="term" value="F:transcription cis-regulatory region binding"/>
    <property type="evidence" value="ECO:0007669"/>
    <property type="project" value="TreeGrafter"/>
</dbReference>